<comment type="caution">
    <text evidence="3">The sequence shown here is derived from an EMBL/GenBank/DDBJ whole genome shotgun (WGS) entry which is preliminary data.</text>
</comment>
<keyword evidence="2" id="KW-1133">Transmembrane helix</keyword>
<feature type="region of interest" description="Disordered" evidence="1">
    <location>
        <begin position="1"/>
        <end position="61"/>
    </location>
</feature>
<evidence type="ECO:0000256" key="2">
    <source>
        <dbReference type="SAM" id="Phobius"/>
    </source>
</evidence>
<reference evidence="3 4" key="1">
    <citation type="submission" date="2023-07" db="EMBL/GenBank/DDBJ databases">
        <title>Sorghum-associated microbial communities from plants grown in Nebraska, USA.</title>
        <authorList>
            <person name="Schachtman D."/>
        </authorList>
    </citation>
    <scope>NUCLEOTIDE SEQUENCE [LARGE SCALE GENOMIC DNA]</scope>
    <source>
        <strain evidence="3 4">DS1314</strain>
    </source>
</reference>
<dbReference type="EMBL" id="JAUSTI010000016">
    <property type="protein sequence ID" value="MDQ0173131.1"/>
    <property type="molecule type" value="Genomic_DNA"/>
</dbReference>
<keyword evidence="2" id="KW-0812">Transmembrane</keyword>
<evidence type="ECO:0008006" key="5">
    <source>
        <dbReference type="Google" id="ProtNLM"/>
    </source>
</evidence>
<keyword evidence="2" id="KW-0472">Membrane</keyword>
<proteinExistence type="predicted"/>
<feature type="compositionally biased region" description="Basic and acidic residues" evidence="1">
    <location>
        <begin position="420"/>
        <end position="429"/>
    </location>
</feature>
<organism evidence="3 4">
    <name type="scientific">Paenibacillus tundrae</name>
    <dbReference type="NCBI Taxonomy" id="528187"/>
    <lineage>
        <taxon>Bacteria</taxon>
        <taxon>Bacillati</taxon>
        <taxon>Bacillota</taxon>
        <taxon>Bacilli</taxon>
        <taxon>Bacillales</taxon>
        <taxon>Paenibacillaceae</taxon>
        <taxon>Paenibacillus</taxon>
    </lineage>
</organism>
<keyword evidence="4" id="KW-1185">Reference proteome</keyword>
<evidence type="ECO:0000313" key="3">
    <source>
        <dbReference type="EMBL" id="MDQ0173131.1"/>
    </source>
</evidence>
<gene>
    <name evidence="3" type="ORF">J2T19_004623</name>
</gene>
<dbReference type="Proteomes" id="UP001233836">
    <property type="component" value="Unassembled WGS sequence"/>
</dbReference>
<feature type="compositionally biased region" description="Low complexity" evidence="1">
    <location>
        <begin position="398"/>
        <end position="413"/>
    </location>
</feature>
<dbReference type="RefSeq" id="WP_307219884.1">
    <property type="nucleotide sequence ID" value="NZ_JAUSTI010000016.1"/>
</dbReference>
<feature type="region of interest" description="Disordered" evidence="1">
    <location>
        <begin position="389"/>
        <end position="429"/>
    </location>
</feature>
<sequence length="450" mass="50905">MKHPNDDWEKEIQKEPFAESPFTEKHKQHVLRQVSWSQTTPKQTGALHPPERISHGRMNPRKRRLRSGSVIGGVVVAALAVAFILWNGQIVEPVVERFYPTASLQLSDDPSMSLLTDKMKRTVAITMRDYLGKQIQVTLAKKGPITGWVYVEAGQELETDYAQMWLDGETGDLVELNMRGEIPGDRLEHRFVRQIPRLLADIGSDSSMKPVRVLRSAIMKKGEEMPTMNTSLTLQNDHSYGSIRWKQDQAVYVSGDLKLDTERVTTEMLQTAQEAIEAVSGESALSLQEVSYSRDDDQSEESISMTFGEHYLVRSTQGKSGTQYAVVDYGQYMPELKTMEDHENYIEELLGVEEEMIRQHAAPMVKQIFNIDLDDYTFYRDSSNLGMASFRSEGNGDPEGTTDSEGTTGSEATTDLEEPSGTKDEIQIRYTHDARITMIERIQHEENGSR</sequence>
<accession>A0ABT9WIU4</accession>
<protein>
    <recommendedName>
        <fullName evidence="5">DUF4179 domain-containing protein</fullName>
    </recommendedName>
</protein>
<feature type="transmembrane region" description="Helical" evidence="2">
    <location>
        <begin position="67"/>
        <end position="86"/>
    </location>
</feature>
<name>A0ABT9WIU4_9BACL</name>
<evidence type="ECO:0000256" key="1">
    <source>
        <dbReference type="SAM" id="MobiDB-lite"/>
    </source>
</evidence>
<feature type="compositionally biased region" description="Polar residues" evidence="1">
    <location>
        <begin position="34"/>
        <end position="43"/>
    </location>
</feature>
<evidence type="ECO:0000313" key="4">
    <source>
        <dbReference type="Proteomes" id="UP001233836"/>
    </source>
</evidence>
<feature type="compositionally biased region" description="Basic and acidic residues" evidence="1">
    <location>
        <begin position="1"/>
        <end position="25"/>
    </location>
</feature>